<dbReference type="GO" id="GO:0016787">
    <property type="term" value="F:hydrolase activity"/>
    <property type="evidence" value="ECO:0007669"/>
    <property type="project" value="UniProtKB-KW"/>
</dbReference>
<keyword evidence="5 9" id="KW-0378">Hydrolase</keyword>
<evidence type="ECO:0000259" key="8">
    <source>
        <dbReference type="Pfam" id="PF01850"/>
    </source>
</evidence>
<protein>
    <submittedName>
        <fullName evidence="9">Ribonuclease VapC10</fullName>
        <ecNumber evidence="9">3.1.-.-</ecNumber>
    </submittedName>
</protein>
<evidence type="ECO:0000256" key="2">
    <source>
        <dbReference type="ARBA" id="ARBA00022649"/>
    </source>
</evidence>
<name>A0A6I5ZQQ7_9FIRM</name>
<evidence type="ECO:0000256" key="1">
    <source>
        <dbReference type="ARBA" id="ARBA00001946"/>
    </source>
</evidence>
<dbReference type="CDD" id="cd18741">
    <property type="entry name" value="PIN_VapC4-5_FitB-like"/>
    <property type="match status" value="1"/>
</dbReference>
<keyword evidence="6" id="KW-0460">Magnesium</keyword>
<evidence type="ECO:0000313" key="10">
    <source>
        <dbReference type="Proteomes" id="UP000425916"/>
    </source>
</evidence>
<evidence type="ECO:0000256" key="5">
    <source>
        <dbReference type="ARBA" id="ARBA00022801"/>
    </source>
</evidence>
<evidence type="ECO:0000256" key="4">
    <source>
        <dbReference type="ARBA" id="ARBA00022723"/>
    </source>
</evidence>
<evidence type="ECO:0000256" key="6">
    <source>
        <dbReference type="ARBA" id="ARBA00022842"/>
    </source>
</evidence>
<keyword evidence="3" id="KW-0540">Nuclease</keyword>
<sequence>MNSIVIDSDILIDHLRGFQPATDFLLRIFQGEFTGHISVLTEMELLAGTMPKKGEKEQIESLLKHFNAIPVSSNIARRAGELLRKYRANGLAPVDAIIASTSLDLTAILVTRNTKHFEPVEGLLTLKPYSS</sequence>
<feature type="domain" description="PIN" evidence="8">
    <location>
        <begin position="4"/>
        <end position="117"/>
    </location>
</feature>
<dbReference type="Gene3D" id="3.40.50.1010">
    <property type="entry name" value="5'-nuclease"/>
    <property type="match status" value="1"/>
</dbReference>
<dbReference type="InterPro" id="IPR029060">
    <property type="entry name" value="PIN-like_dom_sf"/>
</dbReference>
<dbReference type="GO" id="GO:0004518">
    <property type="term" value="F:nuclease activity"/>
    <property type="evidence" value="ECO:0007669"/>
    <property type="project" value="UniProtKB-KW"/>
</dbReference>
<dbReference type="RefSeq" id="WP_170290950.1">
    <property type="nucleotide sequence ID" value="NZ_CP046244.1"/>
</dbReference>
<dbReference type="SUPFAM" id="SSF88723">
    <property type="entry name" value="PIN domain-like"/>
    <property type="match status" value="1"/>
</dbReference>
<dbReference type="Proteomes" id="UP000425916">
    <property type="component" value="Chromosome"/>
</dbReference>
<accession>A0A6I5ZQQ7</accession>
<evidence type="ECO:0000256" key="7">
    <source>
        <dbReference type="ARBA" id="ARBA00038093"/>
    </source>
</evidence>
<dbReference type="AlphaFoldDB" id="A0A6I5ZQQ7"/>
<proteinExistence type="inferred from homology"/>
<dbReference type="InterPro" id="IPR050556">
    <property type="entry name" value="Type_II_TA_system_RNase"/>
</dbReference>
<keyword evidence="2" id="KW-1277">Toxin-antitoxin system</keyword>
<dbReference type="InterPro" id="IPR002716">
    <property type="entry name" value="PIN_dom"/>
</dbReference>
<dbReference type="PANTHER" id="PTHR33653">
    <property type="entry name" value="RIBONUCLEASE VAPC2"/>
    <property type="match status" value="1"/>
</dbReference>
<evidence type="ECO:0000313" key="9">
    <source>
        <dbReference type="EMBL" id="QGP91979.1"/>
    </source>
</evidence>
<comment type="cofactor">
    <cofactor evidence="1">
        <name>Mg(2+)</name>
        <dbReference type="ChEBI" id="CHEBI:18420"/>
    </cofactor>
</comment>
<organism evidence="9 10">
    <name type="scientific">Neomoorella glycerini</name>
    <dbReference type="NCBI Taxonomy" id="55779"/>
    <lineage>
        <taxon>Bacteria</taxon>
        <taxon>Bacillati</taxon>
        <taxon>Bacillota</taxon>
        <taxon>Clostridia</taxon>
        <taxon>Neomoorellales</taxon>
        <taxon>Neomoorellaceae</taxon>
        <taxon>Neomoorella</taxon>
    </lineage>
</organism>
<keyword evidence="4" id="KW-0479">Metal-binding</keyword>
<evidence type="ECO:0000256" key="3">
    <source>
        <dbReference type="ARBA" id="ARBA00022722"/>
    </source>
</evidence>
<dbReference type="PANTHER" id="PTHR33653:SF1">
    <property type="entry name" value="RIBONUCLEASE VAPC2"/>
    <property type="match status" value="1"/>
</dbReference>
<dbReference type="EMBL" id="CP046244">
    <property type="protein sequence ID" value="QGP91979.1"/>
    <property type="molecule type" value="Genomic_DNA"/>
</dbReference>
<keyword evidence="10" id="KW-1185">Reference proteome</keyword>
<dbReference type="EC" id="3.1.-.-" evidence="9"/>
<gene>
    <name evidence="9" type="ORF">MGLY_13280</name>
</gene>
<reference evidence="9 10" key="1">
    <citation type="submission" date="2019-11" db="EMBL/GenBank/DDBJ databases">
        <title>Genome sequence of Moorella glycerini DSM11254.</title>
        <authorList>
            <person name="Poehlein A."/>
            <person name="Boeer T."/>
            <person name="Daniel R."/>
        </authorList>
    </citation>
    <scope>NUCLEOTIDE SEQUENCE [LARGE SCALE GENOMIC DNA]</scope>
    <source>
        <strain evidence="9 10">DSM 11254</strain>
    </source>
</reference>
<comment type="similarity">
    <text evidence="7">Belongs to the PINc/VapC protein family.</text>
</comment>
<dbReference type="GO" id="GO:0046872">
    <property type="term" value="F:metal ion binding"/>
    <property type="evidence" value="ECO:0007669"/>
    <property type="project" value="UniProtKB-KW"/>
</dbReference>
<dbReference type="Pfam" id="PF01850">
    <property type="entry name" value="PIN"/>
    <property type="match status" value="1"/>
</dbReference>